<evidence type="ECO:0000256" key="1">
    <source>
        <dbReference type="SAM" id="MobiDB-lite"/>
    </source>
</evidence>
<reference evidence="2" key="1">
    <citation type="submission" date="2022-12" db="EMBL/GenBank/DDBJ databases">
        <authorList>
            <person name="Alioto T."/>
            <person name="Alioto T."/>
            <person name="Gomez Garrido J."/>
        </authorList>
    </citation>
    <scope>NUCLEOTIDE SEQUENCE</scope>
</reference>
<accession>A0AA35PPM2</accession>
<feature type="region of interest" description="Disordered" evidence="1">
    <location>
        <begin position="180"/>
        <end position="229"/>
    </location>
</feature>
<dbReference type="Proteomes" id="UP001178461">
    <property type="component" value="Chromosome 14"/>
</dbReference>
<dbReference type="AlphaFoldDB" id="A0AA35PPM2"/>
<protein>
    <submittedName>
        <fullName evidence="2">Uncharacterized protein</fullName>
    </submittedName>
</protein>
<proteinExistence type="predicted"/>
<dbReference type="PANTHER" id="PTHR33198:SF19">
    <property type="entry name" value="CCHC-TYPE DOMAIN-CONTAINING PROTEIN"/>
    <property type="match status" value="1"/>
</dbReference>
<organism evidence="2 3">
    <name type="scientific">Podarcis lilfordi</name>
    <name type="common">Lilford's wall lizard</name>
    <dbReference type="NCBI Taxonomy" id="74358"/>
    <lineage>
        <taxon>Eukaryota</taxon>
        <taxon>Metazoa</taxon>
        <taxon>Chordata</taxon>
        <taxon>Craniata</taxon>
        <taxon>Vertebrata</taxon>
        <taxon>Euteleostomi</taxon>
        <taxon>Lepidosauria</taxon>
        <taxon>Squamata</taxon>
        <taxon>Bifurcata</taxon>
        <taxon>Unidentata</taxon>
        <taxon>Episquamata</taxon>
        <taxon>Laterata</taxon>
        <taxon>Lacertibaenia</taxon>
        <taxon>Lacertidae</taxon>
        <taxon>Podarcis</taxon>
    </lineage>
</organism>
<feature type="compositionally biased region" description="Basic and acidic residues" evidence="1">
    <location>
        <begin position="207"/>
        <end position="216"/>
    </location>
</feature>
<name>A0AA35PPM2_9SAUR</name>
<gene>
    <name evidence="2" type="ORF">PODLI_1B011692</name>
</gene>
<keyword evidence="3" id="KW-1185">Reference proteome</keyword>
<evidence type="ECO:0000313" key="3">
    <source>
        <dbReference type="Proteomes" id="UP001178461"/>
    </source>
</evidence>
<dbReference type="PANTHER" id="PTHR33198">
    <property type="entry name" value="ANK_REP_REGION DOMAIN-CONTAINING PROTEIN-RELATED"/>
    <property type="match status" value="1"/>
</dbReference>
<dbReference type="EMBL" id="OX395139">
    <property type="protein sequence ID" value="CAI5793268.1"/>
    <property type="molecule type" value="Genomic_DNA"/>
</dbReference>
<sequence length="229" mass="25373">MASLMPLPPFAPASESWDSYLARFACFLQANELMEVSEERKRGLFLSLCGPEVFKTARALVAPVAVQAVPWDTIQEKLCNHYMPKPSKIAARHAFYHRNQAEGESTNNSTAALQQAALHCEFRNLDYALMDRIVCGVQDIRLQQGLLTKPDLTLQKAIEEAAASEAAELSAQEICKASSPRLARKPVPVHHQDASSDEASSSEDDDMHQTKWELGKFKQKSKGQLECAS</sequence>
<evidence type="ECO:0000313" key="2">
    <source>
        <dbReference type="EMBL" id="CAI5793268.1"/>
    </source>
</evidence>